<proteinExistence type="evidence at transcript level"/>
<protein>
    <submittedName>
        <fullName evidence="1">Uncharacterized protein</fullName>
    </submittedName>
</protein>
<dbReference type="AlphaFoldDB" id="D3XL62"/>
<reference evidence="1" key="1">
    <citation type="journal article" date="2011" name="J. Exp. Zool. B Mol. Dev. Evol.">
        <title>Global identification of transcription start sites in the genome of Apis mellifera using 5'LongSAGE.</title>
        <authorList>
            <person name="Zheng H."/>
            <person name="Sun L."/>
            <person name="Peng W."/>
            <person name="Shen Y."/>
            <person name="Wang Y."/>
            <person name="Xu B."/>
            <person name="Gu W."/>
            <person name="Chen S."/>
            <person name="Huang Z."/>
            <person name="Wang S."/>
        </authorList>
    </citation>
    <scope>NUCLEOTIDE SEQUENCE</scope>
</reference>
<organism evidence="1">
    <name type="scientific">Apis mellifera</name>
    <name type="common">Honeybee</name>
    <dbReference type="NCBI Taxonomy" id="7460"/>
    <lineage>
        <taxon>Eukaryota</taxon>
        <taxon>Metazoa</taxon>
        <taxon>Ecdysozoa</taxon>
        <taxon>Arthropoda</taxon>
        <taxon>Hexapoda</taxon>
        <taxon>Insecta</taxon>
        <taxon>Pterygota</taxon>
        <taxon>Neoptera</taxon>
        <taxon>Endopterygota</taxon>
        <taxon>Hymenoptera</taxon>
        <taxon>Apocrita</taxon>
        <taxon>Aculeata</taxon>
        <taxon>Apoidea</taxon>
        <taxon>Anthophila</taxon>
        <taxon>Apidae</taxon>
        <taxon>Apis</taxon>
    </lineage>
</organism>
<accession>D3XL62</accession>
<name>D3XL62_APIME</name>
<sequence>MLISVALAAAEEDKKTVEKRGQYGWAMVVKGCTVENWTTGK</sequence>
<evidence type="ECO:0000313" key="1">
    <source>
        <dbReference type="EMBL" id="ADD51165.1"/>
    </source>
</evidence>
<dbReference type="EMBL" id="GU358187">
    <property type="protein sequence ID" value="ADD51165.1"/>
    <property type="molecule type" value="mRNA"/>
</dbReference>